<keyword evidence="1" id="KW-1133">Transmembrane helix</keyword>
<accession>A0ABV8HUL2</accession>
<name>A0ABV8HUL2_9ACTN</name>
<evidence type="ECO:0000313" key="3">
    <source>
        <dbReference type="Proteomes" id="UP001595765"/>
    </source>
</evidence>
<proteinExistence type="predicted"/>
<feature type="transmembrane region" description="Helical" evidence="1">
    <location>
        <begin position="36"/>
        <end position="53"/>
    </location>
</feature>
<keyword evidence="1" id="KW-0812">Transmembrane</keyword>
<evidence type="ECO:0000256" key="1">
    <source>
        <dbReference type="SAM" id="Phobius"/>
    </source>
</evidence>
<comment type="caution">
    <text evidence="2">The sequence shown here is derived from an EMBL/GenBank/DDBJ whole genome shotgun (WGS) entry which is preliminary data.</text>
</comment>
<sequence>MKIFGREPALWVALVAIIVKLSTAFGLDLTNDQQAVINAVAAALTGLIVAISVHDGIGAAVIGLVQAGLSLAVGFGLHWSPEQQATVLSLASAIVAMWTRTQVTAKVPATPVIPPATPPAAPAAPATAPAS</sequence>
<keyword evidence="3" id="KW-1185">Reference proteome</keyword>
<dbReference type="RefSeq" id="WP_386436122.1">
    <property type="nucleotide sequence ID" value="NZ_JBHSBB010000029.1"/>
</dbReference>
<reference evidence="3" key="1">
    <citation type="journal article" date="2019" name="Int. J. Syst. Evol. Microbiol.">
        <title>The Global Catalogue of Microorganisms (GCM) 10K type strain sequencing project: providing services to taxonomists for standard genome sequencing and annotation.</title>
        <authorList>
            <consortium name="The Broad Institute Genomics Platform"/>
            <consortium name="The Broad Institute Genome Sequencing Center for Infectious Disease"/>
            <person name="Wu L."/>
            <person name="Ma J."/>
        </authorList>
    </citation>
    <scope>NUCLEOTIDE SEQUENCE [LARGE SCALE GENOMIC DNA]</scope>
    <source>
        <strain evidence="3">CGMCC 4.7237</strain>
    </source>
</reference>
<organism evidence="2 3">
    <name type="scientific">Streptomyces polygonati</name>
    <dbReference type="NCBI Taxonomy" id="1617087"/>
    <lineage>
        <taxon>Bacteria</taxon>
        <taxon>Bacillati</taxon>
        <taxon>Actinomycetota</taxon>
        <taxon>Actinomycetes</taxon>
        <taxon>Kitasatosporales</taxon>
        <taxon>Streptomycetaceae</taxon>
        <taxon>Streptomyces</taxon>
    </lineage>
</organism>
<gene>
    <name evidence="2" type="ORF">ACFO3J_30180</name>
</gene>
<feature type="transmembrane region" description="Helical" evidence="1">
    <location>
        <begin position="60"/>
        <end position="79"/>
    </location>
</feature>
<dbReference type="Proteomes" id="UP001595765">
    <property type="component" value="Unassembled WGS sequence"/>
</dbReference>
<keyword evidence="1" id="KW-0472">Membrane</keyword>
<dbReference type="EMBL" id="JBHSBB010000029">
    <property type="protein sequence ID" value="MFC4035707.1"/>
    <property type="molecule type" value="Genomic_DNA"/>
</dbReference>
<evidence type="ECO:0008006" key="4">
    <source>
        <dbReference type="Google" id="ProtNLM"/>
    </source>
</evidence>
<protein>
    <recommendedName>
        <fullName evidence="4">Holin</fullName>
    </recommendedName>
</protein>
<evidence type="ECO:0000313" key="2">
    <source>
        <dbReference type="EMBL" id="MFC4035707.1"/>
    </source>
</evidence>